<organism evidence="3 4">
    <name type="scientific">Kitasatospora purpeofusca</name>
    <dbReference type="NCBI Taxonomy" id="67352"/>
    <lineage>
        <taxon>Bacteria</taxon>
        <taxon>Bacillati</taxon>
        <taxon>Actinomycetota</taxon>
        <taxon>Actinomycetes</taxon>
        <taxon>Kitasatosporales</taxon>
        <taxon>Streptomycetaceae</taxon>
        <taxon>Kitasatospora</taxon>
    </lineage>
</organism>
<evidence type="ECO:0000256" key="2">
    <source>
        <dbReference type="SAM" id="SignalP"/>
    </source>
</evidence>
<protein>
    <recommendedName>
        <fullName evidence="5">Lipoprotein</fullName>
    </recommendedName>
</protein>
<dbReference type="PROSITE" id="PS51257">
    <property type="entry name" value="PROKAR_LIPOPROTEIN"/>
    <property type="match status" value="1"/>
</dbReference>
<name>A0ABZ1UB70_9ACTN</name>
<feature type="chain" id="PRO_5046134975" description="Lipoprotein" evidence="2">
    <location>
        <begin position="22"/>
        <end position="202"/>
    </location>
</feature>
<evidence type="ECO:0008006" key="5">
    <source>
        <dbReference type="Google" id="ProtNLM"/>
    </source>
</evidence>
<dbReference type="Proteomes" id="UP001432222">
    <property type="component" value="Chromosome"/>
</dbReference>
<sequence>MPVSRRLLATALVATAALGLAACGPDNSPDQSAKGTTAPTAAASAPAAAAGSAPGSAPASAPATKGAAPTTAPAGSASDEPEGFCTHAPLPAGQKWIYPVKGTSTTTLAYRDTKDACGVNDVSFEPVGADRTAAFAPTTKGHLSSVMAAPKDVDLAGVVKHINECLASPHSEKGTYPCSAGDYKVAVDASGKVTELWERAHS</sequence>
<keyword evidence="2" id="KW-0732">Signal</keyword>
<reference evidence="3" key="1">
    <citation type="submission" date="2022-10" db="EMBL/GenBank/DDBJ databases">
        <title>The complete genomes of actinobacterial strains from the NBC collection.</title>
        <authorList>
            <person name="Joergensen T.S."/>
            <person name="Alvarez Arevalo M."/>
            <person name="Sterndorff E.B."/>
            <person name="Faurdal D."/>
            <person name="Vuksanovic O."/>
            <person name="Mourched A.-S."/>
            <person name="Charusanti P."/>
            <person name="Shaw S."/>
            <person name="Blin K."/>
            <person name="Weber T."/>
        </authorList>
    </citation>
    <scope>NUCLEOTIDE SEQUENCE</scope>
    <source>
        <strain evidence="3">NBC_00222</strain>
    </source>
</reference>
<evidence type="ECO:0000256" key="1">
    <source>
        <dbReference type="SAM" id="MobiDB-lite"/>
    </source>
</evidence>
<gene>
    <name evidence="3" type="ORF">OHA16_37090</name>
</gene>
<evidence type="ECO:0000313" key="4">
    <source>
        <dbReference type="Proteomes" id="UP001432222"/>
    </source>
</evidence>
<feature type="region of interest" description="Disordered" evidence="1">
    <location>
        <begin position="26"/>
        <end position="86"/>
    </location>
</feature>
<feature type="compositionally biased region" description="Low complexity" evidence="1">
    <location>
        <begin position="32"/>
        <end position="78"/>
    </location>
</feature>
<accession>A0ABZ1UB70</accession>
<feature type="signal peptide" evidence="2">
    <location>
        <begin position="1"/>
        <end position="21"/>
    </location>
</feature>
<keyword evidence="4" id="KW-1185">Reference proteome</keyword>
<proteinExistence type="predicted"/>
<dbReference type="EMBL" id="CP108110">
    <property type="protein sequence ID" value="WUQ88115.1"/>
    <property type="molecule type" value="Genomic_DNA"/>
</dbReference>
<dbReference type="RefSeq" id="WP_328958666.1">
    <property type="nucleotide sequence ID" value="NZ_CP108110.1"/>
</dbReference>
<evidence type="ECO:0000313" key="3">
    <source>
        <dbReference type="EMBL" id="WUQ88115.1"/>
    </source>
</evidence>